<protein>
    <recommendedName>
        <fullName evidence="18">Endo-xylogalacturonan hydrolase A</fullName>
    </recommendedName>
</protein>
<keyword evidence="7" id="KW-0325">Glycoprotein</keyword>
<evidence type="ECO:0000256" key="15">
    <source>
        <dbReference type="SAM" id="SignalP"/>
    </source>
</evidence>
<comment type="subcellular location">
    <subcellularLocation>
        <location evidence="1">Secreted</location>
    </subcellularLocation>
</comment>
<dbReference type="Gene3D" id="2.160.20.10">
    <property type="entry name" value="Single-stranded right-handed beta-helix, Pectin lyase-like"/>
    <property type="match status" value="1"/>
</dbReference>
<evidence type="ECO:0000256" key="1">
    <source>
        <dbReference type="ARBA" id="ARBA00004613"/>
    </source>
</evidence>
<dbReference type="PANTHER" id="PTHR31736:SF9">
    <property type="entry name" value="ENDO-XYLOGALACTURONAN HYDROLASE A-RELATED"/>
    <property type="match status" value="1"/>
</dbReference>
<evidence type="ECO:0000256" key="2">
    <source>
        <dbReference type="ARBA" id="ARBA00008834"/>
    </source>
</evidence>
<evidence type="ECO:0000256" key="11">
    <source>
        <dbReference type="ARBA" id="ARBA00023326"/>
    </source>
</evidence>
<dbReference type="OrthoDB" id="187139at2759"/>
<reference evidence="16" key="1">
    <citation type="submission" date="2021-07" db="EMBL/GenBank/DDBJ databases">
        <title>Elsinoe batatas strain:CRI-CJ2 Genome sequencing and assembly.</title>
        <authorList>
            <person name="Huang L."/>
        </authorList>
    </citation>
    <scope>NUCLEOTIDE SEQUENCE</scope>
    <source>
        <strain evidence="16">CRI-CJ2</strain>
    </source>
</reference>
<evidence type="ECO:0000256" key="13">
    <source>
        <dbReference type="PROSITE-ProRule" id="PRU10052"/>
    </source>
</evidence>
<evidence type="ECO:0000256" key="7">
    <source>
        <dbReference type="ARBA" id="ARBA00023180"/>
    </source>
</evidence>
<accession>A0A8K0KSU5</accession>
<name>A0A8K0KSU5_9PEZI</name>
<dbReference type="AlphaFoldDB" id="A0A8K0KSU5"/>
<proteinExistence type="inferred from homology"/>
<dbReference type="GO" id="GO:0000272">
    <property type="term" value="P:polysaccharide catabolic process"/>
    <property type="evidence" value="ECO:0007669"/>
    <property type="project" value="UniProtKB-KW"/>
</dbReference>
<dbReference type="PANTHER" id="PTHR31736">
    <property type="match status" value="1"/>
</dbReference>
<dbReference type="Proteomes" id="UP000809789">
    <property type="component" value="Unassembled WGS sequence"/>
</dbReference>
<comment type="caution">
    <text evidence="16">The sequence shown here is derived from an EMBL/GenBank/DDBJ whole genome shotgun (WGS) entry which is preliminary data.</text>
</comment>
<gene>
    <name evidence="16" type="ORF">KVT40_009383</name>
</gene>
<keyword evidence="10" id="KW-0961">Cell wall biogenesis/degradation</keyword>
<evidence type="ECO:0000256" key="14">
    <source>
        <dbReference type="RuleBase" id="RU361169"/>
    </source>
</evidence>
<evidence type="ECO:0000256" key="12">
    <source>
        <dbReference type="ARBA" id="ARBA00037278"/>
    </source>
</evidence>
<dbReference type="InterPro" id="IPR011050">
    <property type="entry name" value="Pectin_lyase_fold/virulence"/>
</dbReference>
<keyword evidence="6 14" id="KW-0378">Hydrolase</keyword>
<keyword evidence="8" id="KW-0119">Carbohydrate metabolism</keyword>
<dbReference type="GO" id="GO:0004650">
    <property type="term" value="F:polygalacturonase activity"/>
    <property type="evidence" value="ECO:0007669"/>
    <property type="project" value="InterPro"/>
</dbReference>
<evidence type="ECO:0000256" key="8">
    <source>
        <dbReference type="ARBA" id="ARBA00023277"/>
    </source>
</evidence>
<dbReference type="Pfam" id="PF00295">
    <property type="entry name" value="Glyco_hydro_28"/>
    <property type="match status" value="1"/>
</dbReference>
<keyword evidence="3" id="KW-0964">Secreted</keyword>
<evidence type="ECO:0000256" key="4">
    <source>
        <dbReference type="ARBA" id="ARBA00022729"/>
    </source>
</evidence>
<evidence type="ECO:0000256" key="10">
    <source>
        <dbReference type="ARBA" id="ARBA00023316"/>
    </source>
</evidence>
<evidence type="ECO:0000256" key="9">
    <source>
        <dbReference type="ARBA" id="ARBA00023295"/>
    </source>
</evidence>
<keyword evidence="4 15" id="KW-0732">Signal</keyword>
<keyword evidence="5" id="KW-0677">Repeat</keyword>
<feature type="signal peptide" evidence="15">
    <location>
        <begin position="1"/>
        <end position="23"/>
    </location>
</feature>
<comment type="similarity">
    <text evidence="2 14">Belongs to the glycosyl hydrolase 28 family.</text>
</comment>
<dbReference type="GO" id="GO:0071555">
    <property type="term" value="P:cell wall organization"/>
    <property type="evidence" value="ECO:0007669"/>
    <property type="project" value="UniProtKB-KW"/>
</dbReference>
<keyword evidence="17" id="KW-1185">Reference proteome</keyword>
<evidence type="ECO:0000313" key="17">
    <source>
        <dbReference type="Proteomes" id="UP000809789"/>
    </source>
</evidence>
<sequence length="414" mass="43116">MFRPLLSSRLFCVALLTTWITNAQPLSDSATPHELEKRATCTVSSGGTASFDDGPAIAKAVKDCGNGGVIMLSAGTQYMLRSPLDLTGCSGCDVQLEGTIKASDDVAYWNGKGFMIRINGWTNGKFRSLKGSGVIDGNGQAAWDAFAKDTTMKRPTLVVVTGASNTFMDKVQVKNPQNVFFTVQGKSTGITFSNLDLKAVSKSSAPPKNTDGFDIGLSSYVTLSNIKVLNGDDCVAFKPGSNYVHVKGITCTGSHGLSVGSLGKAAGSTDSVTNVLVENAVMINSTKAAGIKVYPGGSSHGSSVVRNVTWDGVTVQNSDYAFTIEPCYGETAAYCKANGASSTISGIYVKNFKGTTSKKYAPTTGEVFCPVKGAACDVHISGWSVQATGATGKVLCNNIDGTTLGQACTQSNPL</sequence>
<evidence type="ECO:0000256" key="6">
    <source>
        <dbReference type="ARBA" id="ARBA00022801"/>
    </source>
</evidence>
<evidence type="ECO:0000256" key="3">
    <source>
        <dbReference type="ARBA" id="ARBA00022525"/>
    </source>
</evidence>
<feature type="active site" evidence="13">
    <location>
        <position position="255"/>
    </location>
</feature>
<dbReference type="InterPro" id="IPR012334">
    <property type="entry name" value="Pectin_lyas_fold"/>
</dbReference>
<evidence type="ECO:0000313" key="16">
    <source>
        <dbReference type="EMBL" id="KAG8622872.1"/>
    </source>
</evidence>
<keyword evidence="11" id="KW-0624">Polysaccharide degradation</keyword>
<dbReference type="PROSITE" id="PS00502">
    <property type="entry name" value="POLYGALACTURONASE"/>
    <property type="match status" value="1"/>
</dbReference>
<evidence type="ECO:0000256" key="5">
    <source>
        <dbReference type="ARBA" id="ARBA00022737"/>
    </source>
</evidence>
<dbReference type="EMBL" id="JAESVG020000012">
    <property type="protein sequence ID" value="KAG8622872.1"/>
    <property type="molecule type" value="Genomic_DNA"/>
</dbReference>
<dbReference type="SUPFAM" id="SSF51126">
    <property type="entry name" value="Pectin lyase-like"/>
    <property type="match status" value="1"/>
</dbReference>
<dbReference type="GO" id="GO:0005576">
    <property type="term" value="C:extracellular region"/>
    <property type="evidence" value="ECO:0007669"/>
    <property type="project" value="UniProtKB-SubCell"/>
</dbReference>
<dbReference type="InterPro" id="IPR000743">
    <property type="entry name" value="Glyco_hydro_28"/>
</dbReference>
<organism evidence="16 17">
    <name type="scientific">Elsinoe batatas</name>
    <dbReference type="NCBI Taxonomy" id="2601811"/>
    <lineage>
        <taxon>Eukaryota</taxon>
        <taxon>Fungi</taxon>
        <taxon>Dikarya</taxon>
        <taxon>Ascomycota</taxon>
        <taxon>Pezizomycotina</taxon>
        <taxon>Dothideomycetes</taxon>
        <taxon>Dothideomycetidae</taxon>
        <taxon>Myriangiales</taxon>
        <taxon>Elsinoaceae</taxon>
        <taxon>Elsinoe</taxon>
    </lineage>
</organism>
<keyword evidence="9 14" id="KW-0326">Glycosidase</keyword>
<evidence type="ECO:0008006" key="18">
    <source>
        <dbReference type="Google" id="ProtNLM"/>
    </source>
</evidence>
<comment type="function">
    <text evidence="12">Pectinolytic enzyme involved in the degradation of xylogalacturonan (xga), a galacturonan backbone heavily substituted with xylose, and which is one important component of the hairy regions of pectin. Activity requires a galacturonic acid backbone substituted with xylose.</text>
</comment>
<feature type="chain" id="PRO_5035430472" description="Endo-xylogalacturonan hydrolase A" evidence="15">
    <location>
        <begin position="24"/>
        <end position="414"/>
    </location>
</feature>